<dbReference type="PROSITE" id="PS51257">
    <property type="entry name" value="PROKAR_LIPOPROTEIN"/>
    <property type="match status" value="1"/>
</dbReference>
<dbReference type="RefSeq" id="WP_175498220.1">
    <property type="nucleotide sequence ID" value="NZ_FNQN01000001.1"/>
</dbReference>
<dbReference type="PANTHER" id="PTHR30383">
    <property type="entry name" value="THIOESTERASE 1/PROTEASE 1/LYSOPHOSPHOLIPASE L1"/>
    <property type="match status" value="1"/>
</dbReference>
<evidence type="ECO:0000256" key="1">
    <source>
        <dbReference type="SAM" id="SignalP"/>
    </source>
</evidence>
<keyword evidence="4" id="KW-1185">Reference proteome</keyword>
<dbReference type="GO" id="GO:0004622">
    <property type="term" value="F:phosphatidylcholine lysophospholipase activity"/>
    <property type="evidence" value="ECO:0007669"/>
    <property type="project" value="TreeGrafter"/>
</dbReference>
<feature type="domain" description="SGNH hydrolase-type esterase" evidence="2">
    <location>
        <begin position="38"/>
        <end position="188"/>
    </location>
</feature>
<dbReference type="InterPro" id="IPR036514">
    <property type="entry name" value="SGNH_hydro_sf"/>
</dbReference>
<dbReference type="EMBL" id="FNQN01000001">
    <property type="protein sequence ID" value="SDZ74549.1"/>
    <property type="molecule type" value="Genomic_DNA"/>
</dbReference>
<feature type="signal peptide" evidence="1">
    <location>
        <begin position="1"/>
        <end position="19"/>
    </location>
</feature>
<feature type="chain" id="PRO_5011575808" evidence="1">
    <location>
        <begin position="20"/>
        <end position="205"/>
    </location>
</feature>
<gene>
    <name evidence="3" type="ORF">SAMN05660420_00083</name>
</gene>
<evidence type="ECO:0000313" key="4">
    <source>
        <dbReference type="Proteomes" id="UP000199409"/>
    </source>
</evidence>
<dbReference type="PROSITE" id="PS01098">
    <property type="entry name" value="LIPASE_GDSL_SER"/>
    <property type="match status" value="1"/>
</dbReference>
<dbReference type="STRING" id="37625.SAMN05660420_00083"/>
<dbReference type="GO" id="GO:0006629">
    <property type="term" value="P:lipid metabolic process"/>
    <property type="evidence" value="ECO:0007669"/>
    <property type="project" value="InterPro"/>
</dbReference>
<keyword evidence="1" id="KW-0732">Signal</keyword>
<dbReference type="InterPro" id="IPR051532">
    <property type="entry name" value="Ester_Hydrolysis_Enzymes"/>
</dbReference>
<evidence type="ECO:0000313" key="3">
    <source>
        <dbReference type="EMBL" id="SDZ74549.1"/>
    </source>
</evidence>
<dbReference type="AlphaFoldDB" id="A0A1H3VIF7"/>
<dbReference type="InterPro" id="IPR008265">
    <property type="entry name" value="Lipase_GDSL_AS"/>
</dbReference>
<protein>
    <submittedName>
        <fullName evidence="3">Lysophospholipase L1</fullName>
    </submittedName>
</protein>
<dbReference type="Pfam" id="PF13472">
    <property type="entry name" value="Lipase_GDSL_2"/>
    <property type="match status" value="1"/>
</dbReference>
<organism evidence="3 4">
    <name type="scientific">Desulfuromusa kysingii</name>
    <dbReference type="NCBI Taxonomy" id="37625"/>
    <lineage>
        <taxon>Bacteria</taxon>
        <taxon>Pseudomonadati</taxon>
        <taxon>Thermodesulfobacteriota</taxon>
        <taxon>Desulfuromonadia</taxon>
        <taxon>Desulfuromonadales</taxon>
        <taxon>Geopsychrobacteraceae</taxon>
        <taxon>Desulfuromusa</taxon>
    </lineage>
</organism>
<reference evidence="3 4" key="1">
    <citation type="submission" date="2016-10" db="EMBL/GenBank/DDBJ databases">
        <authorList>
            <person name="de Groot N.N."/>
        </authorList>
    </citation>
    <scope>NUCLEOTIDE SEQUENCE [LARGE SCALE GENOMIC DNA]</scope>
    <source>
        <strain evidence="3 4">DSM 7343</strain>
    </source>
</reference>
<accession>A0A1H3VIF7</accession>
<dbReference type="Proteomes" id="UP000199409">
    <property type="component" value="Unassembled WGS sequence"/>
</dbReference>
<dbReference type="InterPro" id="IPR013830">
    <property type="entry name" value="SGNH_hydro"/>
</dbReference>
<evidence type="ECO:0000259" key="2">
    <source>
        <dbReference type="Pfam" id="PF13472"/>
    </source>
</evidence>
<dbReference type="Gene3D" id="3.40.50.1110">
    <property type="entry name" value="SGNH hydrolase"/>
    <property type="match status" value="1"/>
</dbReference>
<sequence>MKSLTTLIFSLCMCFLLVACDKGAGTLSFLRPNDVVLAFGDSLTTGVGTRSESSYPAQLNRFIARKVVNAGVSGEVSAEGVTRLPGVLDQFEPELLIICHGGNDILRKLDRQQLKTNLRYMYEAANQRDIEVVMIAVPQLGFGLEDVPLYQELADELKIPLLSGTLKNLLADNHYKSDPIHLNEQGYKKLAEAVADLLDENGALH</sequence>
<dbReference type="SUPFAM" id="SSF52266">
    <property type="entry name" value="SGNH hydrolase"/>
    <property type="match status" value="1"/>
</dbReference>
<name>A0A1H3VIF7_9BACT</name>
<dbReference type="PANTHER" id="PTHR30383:SF24">
    <property type="entry name" value="THIOESTERASE 1_PROTEASE 1_LYSOPHOSPHOLIPASE L1"/>
    <property type="match status" value="1"/>
</dbReference>
<proteinExistence type="predicted"/>